<dbReference type="AlphaFoldDB" id="A0A542WZ91"/>
<dbReference type="Gene3D" id="6.10.250.660">
    <property type="match status" value="2"/>
</dbReference>
<comment type="caution">
    <text evidence="1">The sequence shown here is derived from an EMBL/GenBank/DDBJ whole genome shotgun (WGS) entry which is preliminary data.</text>
</comment>
<name>A0A542WZ91_9MICO</name>
<gene>
    <name evidence="1" type="ORF">FB554_3209</name>
</gene>
<organism evidence="1 2">
    <name type="scientific">Barrientosiimonas humi</name>
    <dbReference type="NCBI Taxonomy" id="999931"/>
    <lineage>
        <taxon>Bacteria</taxon>
        <taxon>Bacillati</taxon>
        <taxon>Actinomycetota</taxon>
        <taxon>Actinomycetes</taxon>
        <taxon>Micrococcales</taxon>
        <taxon>Dermacoccaceae</taxon>
        <taxon>Barrientosiimonas</taxon>
    </lineage>
</organism>
<proteinExistence type="predicted"/>
<evidence type="ECO:0000313" key="1">
    <source>
        <dbReference type="EMBL" id="TQL28901.1"/>
    </source>
</evidence>
<evidence type="ECO:0000313" key="2">
    <source>
        <dbReference type="Proteomes" id="UP000318336"/>
    </source>
</evidence>
<dbReference type="Proteomes" id="UP000318336">
    <property type="component" value="Unassembled WGS sequence"/>
</dbReference>
<sequence length="185" mass="20622">MLGAVEWTTHHLDRLANLRFRTERGGHVESDVDLLIGNVVACMRAGRQIPDATQFALPTRTIGQGYARADVRELVTLLQGWRADWTGAPAPAPEPRAARGPTPLRWTQAQMDWVREKRFRTKRGGYGVDEVDDLLDSVLVAMAHGQRLPDIQGAVFSSTSLRPGYDMVEVDGFLDELMTQRPEDA</sequence>
<dbReference type="NCBIfam" id="TIGR03544">
    <property type="entry name" value="DivI1A_domain"/>
    <property type="match status" value="2"/>
</dbReference>
<protein>
    <submittedName>
        <fullName evidence="1">DivIVA domain-containing protein</fullName>
    </submittedName>
</protein>
<keyword evidence="2" id="KW-1185">Reference proteome</keyword>
<dbReference type="EMBL" id="VFOK01000002">
    <property type="protein sequence ID" value="TQL28901.1"/>
    <property type="molecule type" value="Genomic_DNA"/>
</dbReference>
<dbReference type="OrthoDB" id="9815492at2"/>
<accession>A0A542WZ91</accession>
<reference evidence="1 2" key="1">
    <citation type="submission" date="2019-06" db="EMBL/GenBank/DDBJ databases">
        <title>Sequencing the genomes of 1000 actinobacteria strains.</title>
        <authorList>
            <person name="Klenk H.-P."/>
        </authorList>
    </citation>
    <scope>NUCLEOTIDE SEQUENCE [LARGE SCALE GENOMIC DNA]</scope>
    <source>
        <strain evidence="1 2">DSM 24617</strain>
    </source>
</reference>
<dbReference type="InterPro" id="IPR019933">
    <property type="entry name" value="DivIVA_domain"/>
</dbReference>